<dbReference type="AlphaFoldDB" id="X0TME6"/>
<dbReference type="EMBL" id="BARS01019786">
    <property type="protein sequence ID" value="GAF94733.1"/>
    <property type="molecule type" value="Genomic_DNA"/>
</dbReference>
<comment type="caution">
    <text evidence="1">The sequence shown here is derived from an EMBL/GenBank/DDBJ whole genome shotgun (WGS) entry which is preliminary data.</text>
</comment>
<protein>
    <submittedName>
        <fullName evidence="1">Uncharacterized protein</fullName>
    </submittedName>
</protein>
<name>X0TME6_9ZZZZ</name>
<reference evidence="1" key="1">
    <citation type="journal article" date="2014" name="Front. Microbiol.">
        <title>High frequency of phylogenetically diverse reductive dehalogenase-homologous genes in deep subseafloor sedimentary metagenomes.</title>
        <authorList>
            <person name="Kawai M."/>
            <person name="Futagami T."/>
            <person name="Toyoda A."/>
            <person name="Takaki Y."/>
            <person name="Nishi S."/>
            <person name="Hori S."/>
            <person name="Arai W."/>
            <person name="Tsubouchi T."/>
            <person name="Morono Y."/>
            <person name="Uchiyama I."/>
            <person name="Ito T."/>
            <person name="Fujiyama A."/>
            <person name="Inagaki F."/>
            <person name="Takami H."/>
        </authorList>
    </citation>
    <scope>NUCLEOTIDE SEQUENCE</scope>
    <source>
        <strain evidence="1">Expedition CK06-06</strain>
    </source>
</reference>
<organism evidence="1">
    <name type="scientific">marine sediment metagenome</name>
    <dbReference type="NCBI Taxonomy" id="412755"/>
    <lineage>
        <taxon>unclassified sequences</taxon>
        <taxon>metagenomes</taxon>
        <taxon>ecological metagenomes</taxon>
    </lineage>
</organism>
<proteinExistence type="predicted"/>
<gene>
    <name evidence="1" type="ORF">S01H1_31999</name>
</gene>
<sequence>MIELPEVVKTVTTAIEQNGRVLGQYVPTLDRRAKDQPRPDCRTPIEKIFHLGGSCYVCEGCRPAG</sequence>
<accession>X0TME6</accession>
<evidence type="ECO:0000313" key="1">
    <source>
        <dbReference type="EMBL" id="GAF94733.1"/>
    </source>
</evidence>